<dbReference type="InterPro" id="IPR003779">
    <property type="entry name" value="CMD-like"/>
</dbReference>
<accession>A0ABQ4GZJ1</accession>
<evidence type="ECO:0000259" key="1">
    <source>
        <dbReference type="Pfam" id="PF02627"/>
    </source>
</evidence>
<protein>
    <submittedName>
        <fullName evidence="2">Alkyl hydroperoxide reductase AhpD</fullName>
    </submittedName>
</protein>
<dbReference type="PANTHER" id="PTHR35446:SF2">
    <property type="entry name" value="CARBOXYMUCONOLACTONE DECARBOXYLASE-LIKE DOMAIN-CONTAINING PROTEIN"/>
    <property type="match status" value="1"/>
</dbReference>
<evidence type="ECO:0000313" key="3">
    <source>
        <dbReference type="Proteomes" id="UP000660454"/>
    </source>
</evidence>
<comment type="caution">
    <text evidence="2">The sequence shown here is derived from an EMBL/GenBank/DDBJ whole genome shotgun (WGS) entry which is preliminary data.</text>
</comment>
<dbReference type="Gene3D" id="1.20.1290.10">
    <property type="entry name" value="AhpD-like"/>
    <property type="match status" value="1"/>
</dbReference>
<dbReference type="NCBIfam" id="TIGR00778">
    <property type="entry name" value="ahpD_dom"/>
    <property type="match status" value="1"/>
</dbReference>
<dbReference type="EMBL" id="BOOF01000061">
    <property type="protein sequence ID" value="GIH66841.1"/>
    <property type="molecule type" value="Genomic_DNA"/>
</dbReference>
<keyword evidence="3" id="KW-1185">Reference proteome</keyword>
<dbReference type="Proteomes" id="UP000660454">
    <property type="component" value="Unassembled WGS sequence"/>
</dbReference>
<dbReference type="Pfam" id="PF02627">
    <property type="entry name" value="CMD"/>
    <property type="match status" value="1"/>
</dbReference>
<dbReference type="InterPro" id="IPR029032">
    <property type="entry name" value="AhpD-like"/>
</dbReference>
<gene>
    <name evidence="2" type="ORF">Msi02_76580</name>
</gene>
<proteinExistence type="predicted"/>
<dbReference type="InterPro" id="IPR004675">
    <property type="entry name" value="AhpD_core"/>
</dbReference>
<dbReference type="RefSeq" id="WP_204052618.1">
    <property type="nucleotide sequence ID" value="NZ_BOOF01000061.1"/>
</dbReference>
<feature type="domain" description="Carboxymuconolactone decarboxylase-like" evidence="1">
    <location>
        <begin position="61"/>
        <end position="140"/>
    </location>
</feature>
<dbReference type="SUPFAM" id="SSF69118">
    <property type="entry name" value="AhpD-like"/>
    <property type="match status" value="1"/>
</dbReference>
<dbReference type="PANTHER" id="PTHR35446">
    <property type="entry name" value="SI:CH211-175M2.5"/>
    <property type="match status" value="1"/>
</dbReference>
<organism evidence="2 3">
    <name type="scientific">Microbispora siamensis</name>
    <dbReference type="NCBI Taxonomy" id="564413"/>
    <lineage>
        <taxon>Bacteria</taxon>
        <taxon>Bacillati</taxon>
        <taxon>Actinomycetota</taxon>
        <taxon>Actinomycetes</taxon>
        <taxon>Streptosporangiales</taxon>
        <taxon>Streptosporangiaceae</taxon>
        <taxon>Microbispora</taxon>
    </lineage>
</organism>
<reference evidence="2 3" key="1">
    <citation type="submission" date="2021-01" db="EMBL/GenBank/DDBJ databases">
        <title>Whole genome shotgun sequence of Microbispora siamensis NBRC 104113.</title>
        <authorList>
            <person name="Komaki H."/>
            <person name="Tamura T."/>
        </authorList>
    </citation>
    <scope>NUCLEOTIDE SEQUENCE [LARGE SCALE GENOMIC DNA]</scope>
    <source>
        <strain evidence="2 3">NBRC 104113</strain>
    </source>
</reference>
<sequence>MGAILTRATLSGSLAQVRHVTPVPPGAAPEHVRAVYAQVERDFGMLAPPVILHSPAPESLAACWTMLRESLLAAGAVGRPVKEAVAAAVSHGNRCPYCVDVHAATLRGLTRGRHAAEIAAGRLEVVDDPAIRDVAEWARDLGRRETARRPPGSPAEAAELVAVAVVFHYLNRMVNVFLGDSPLPPEVPARARPGLMRLFGLVMSPAARRAGTPGLSLDLLPAAPPLAELAWANGSPRIAKAFARAAAATDAAGRRSVPEPVRELVGALLDEWDGAPPGPSRAWAAEAVRALPETQRPAGRLALLTAMASYQVDQGVVDDFRRGTPEDRALVELVSWASLAAARRVGARAVARPAAHASRSDHE</sequence>
<name>A0ABQ4GZJ1_9ACTN</name>
<evidence type="ECO:0000313" key="2">
    <source>
        <dbReference type="EMBL" id="GIH66841.1"/>
    </source>
</evidence>